<feature type="compositionally biased region" description="Low complexity" evidence="11">
    <location>
        <begin position="80"/>
        <end position="98"/>
    </location>
</feature>
<reference evidence="12" key="2">
    <citation type="submission" date="2020-05" db="UniProtKB">
        <authorList>
            <consortium name="EnsemblMetazoa"/>
        </authorList>
    </citation>
    <scope>IDENTIFICATION</scope>
    <source>
        <strain evidence="12">CM1001059</strain>
    </source>
</reference>
<evidence type="ECO:0000256" key="5">
    <source>
        <dbReference type="ARBA" id="ARBA00021471"/>
    </source>
</evidence>
<organism evidence="12 13">
    <name type="scientific">Anopheles melas</name>
    <dbReference type="NCBI Taxonomy" id="34690"/>
    <lineage>
        <taxon>Eukaryota</taxon>
        <taxon>Metazoa</taxon>
        <taxon>Ecdysozoa</taxon>
        <taxon>Arthropoda</taxon>
        <taxon>Hexapoda</taxon>
        <taxon>Insecta</taxon>
        <taxon>Pterygota</taxon>
        <taxon>Neoptera</taxon>
        <taxon>Endopterygota</taxon>
        <taxon>Diptera</taxon>
        <taxon>Nematocera</taxon>
        <taxon>Culicoidea</taxon>
        <taxon>Culicidae</taxon>
        <taxon>Anophelinae</taxon>
        <taxon>Anopheles</taxon>
    </lineage>
</organism>
<dbReference type="GO" id="GO:0005819">
    <property type="term" value="C:spindle"/>
    <property type="evidence" value="ECO:0007669"/>
    <property type="project" value="UniProtKB-SubCell"/>
</dbReference>
<keyword evidence="13" id="KW-1185">Reference proteome</keyword>
<keyword evidence="8" id="KW-0493">Microtubule</keyword>
<accession>A0A182TLF3</accession>
<keyword evidence="6" id="KW-0963">Cytoplasm</keyword>
<name>A0A182TLF3_9DIPT</name>
<comment type="function">
    <text evidence="1">Binds to all microtubule populations.</text>
</comment>
<comment type="similarity">
    <text evidence="4">Belongs to the MAP Jupiter family.</text>
</comment>
<dbReference type="EnsemblMetazoa" id="AMEC004455-RA">
    <property type="protein sequence ID" value="AMEC004455-PA"/>
    <property type="gene ID" value="AMEC004455"/>
</dbReference>
<dbReference type="GO" id="GO:0005874">
    <property type="term" value="C:microtubule"/>
    <property type="evidence" value="ECO:0007669"/>
    <property type="project" value="UniProtKB-KW"/>
</dbReference>
<dbReference type="AlphaFoldDB" id="A0A182TLF3"/>
<evidence type="ECO:0000256" key="10">
    <source>
        <dbReference type="ARBA" id="ARBA00023242"/>
    </source>
</evidence>
<feature type="compositionally biased region" description="Gly residues" evidence="11">
    <location>
        <begin position="70"/>
        <end position="79"/>
    </location>
</feature>
<evidence type="ECO:0000256" key="11">
    <source>
        <dbReference type="SAM" id="MobiDB-lite"/>
    </source>
</evidence>
<dbReference type="InterPro" id="IPR033335">
    <property type="entry name" value="JUPITER"/>
</dbReference>
<dbReference type="STRING" id="34690.A0A182TLF3"/>
<feature type="region of interest" description="Disordered" evidence="11">
    <location>
        <begin position="1"/>
        <end position="129"/>
    </location>
</feature>
<reference evidence="13" key="1">
    <citation type="submission" date="2014-01" db="EMBL/GenBank/DDBJ databases">
        <title>The Genome Sequence of Anopheles melas CM1001059_A (V2).</title>
        <authorList>
            <consortium name="The Broad Institute Genomics Platform"/>
            <person name="Neafsey D.E."/>
            <person name="Besansky N."/>
            <person name="Howell P."/>
            <person name="Walton C."/>
            <person name="Young S.K."/>
            <person name="Zeng Q."/>
            <person name="Gargeya S."/>
            <person name="Fitzgerald M."/>
            <person name="Haas B."/>
            <person name="Abouelleil A."/>
            <person name="Allen A.W."/>
            <person name="Alvarado L."/>
            <person name="Arachchi H.M."/>
            <person name="Berlin A.M."/>
            <person name="Chapman S.B."/>
            <person name="Gainer-Dewar J."/>
            <person name="Goldberg J."/>
            <person name="Griggs A."/>
            <person name="Gujja S."/>
            <person name="Hansen M."/>
            <person name="Howarth C."/>
            <person name="Imamovic A."/>
            <person name="Ireland A."/>
            <person name="Larimer J."/>
            <person name="McCowan C."/>
            <person name="Murphy C."/>
            <person name="Pearson M."/>
            <person name="Poon T.W."/>
            <person name="Priest M."/>
            <person name="Roberts A."/>
            <person name="Saif S."/>
            <person name="Shea T."/>
            <person name="Sisk P."/>
            <person name="Sykes S."/>
            <person name="Wortman J."/>
            <person name="Nusbaum C."/>
            <person name="Birren B."/>
        </authorList>
    </citation>
    <scope>NUCLEOTIDE SEQUENCE [LARGE SCALE GENOMIC DNA]</scope>
    <source>
        <strain evidence="13">CM1001059</strain>
    </source>
</reference>
<dbReference type="PANTHER" id="PTHR34930">
    <property type="entry name" value="GEO05313P1"/>
    <property type="match status" value="1"/>
</dbReference>
<dbReference type="GO" id="GO:0005634">
    <property type="term" value="C:nucleus"/>
    <property type="evidence" value="ECO:0007669"/>
    <property type="project" value="UniProtKB-SubCell"/>
</dbReference>
<keyword evidence="7" id="KW-0597">Phosphoprotein</keyword>
<dbReference type="VEuPathDB" id="VectorBase:AMEC004455"/>
<evidence type="ECO:0000256" key="9">
    <source>
        <dbReference type="ARBA" id="ARBA00023212"/>
    </source>
</evidence>
<evidence type="ECO:0000256" key="1">
    <source>
        <dbReference type="ARBA" id="ARBA00003805"/>
    </source>
</evidence>
<protein>
    <recommendedName>
        <fullName evidence="5">Microtubule-associated protein Jupiter</fullName>
    </recommendedName>
</protein>
<comment type="subcellular location">
    <subcellularLocation>
        <location evidence="3">Cytoplasm</location>
        <location evidence="3">Cytoskeleton</location>
        <location evidence="3">Spindle</location>
    </subcellularLocation>
    <subcellularLocation>
        <location evidence="2">Nucleus</location>
    </subcellularLocation>
</comment>
<dbReference type="Proteomes" id="UP000075902">
    <property type="component" value="Unassembled WGS sequence"/>
</dbReference>
<dbReference type="PANTHER" id="PTHR34930:SF2">
    <property type="entry name" value="MICROTUBULE-ASSOCIATED PROTEIN JUPITER"/>
    <property type="match status" value="1"/>
</dbReference>
<evidence type="ECO:0000256" key="2">
    <source>
        <dbReference type="ARBA" id="ARBA00004123"/>
    </source>
</evidence>
<proteinExistence type="inferred from homology"/>
<sequence length="129" mass="12722">MSTNFNVGVAAEAKPSSRVLKPPGGGHSDIFGSSDVRQNPPRPKNNQQNSSNMNAVMGTMDPNESLDTGKQGGGGGGGAAPSSTGGDNGSSAPAQNGSSNGGGGASADRQQATSERARVPPGGHSQGFW</sequence>
<keyword evidence="10" id="KW-0539">Nucleus</keyword>
<keyword evidence="9" id="KW-0206">Cytoskeleton</keyword>
<evidence type="ECO:0000256" key="7">
    <source>
        <dbReference type="ARBA" id="ARBA00022553"/>
    </source>
</evidence>
<evidence type="ECO:0000256" key="8">
    <source>
        <dbReference type="ARBA" id="ARBA00022701"/>
    </source>
</evidence>
<evidence type="ECO:0000313" key="13">
    <source>
        <dbReference type="Proteomes" id="UP000075902"/>
    </source>
</evidence>
<evidence type="ECO:0000256" key="6">
    <source>
        <dbReference type="ARBA" id="ARBA00022490"/>
    </source>
</evidence>
<evidence type="ECO:0000313" key="12">
    <source>
        <dbReference type="EnsemblMetazoa" id="AMEC004455-PA"/>
    </source>
</evidence>
<evidence type="ECO:0000256" key="4">
    <source>
        <dbReference type="ARBA" id="ARBA00005344"/>
    </source>
</evidence>
<evidence type="ECO:0000256" key="3">
    <source>
        <dbReference type="ARBA" id="ARBA00004186"/>
    </source>
</evidence>